<evidence type="ECO:0000256" key="1">
    <source>
        <dbReference type="ARBA" id="ARBA00008520"/>
    </source>
</evidence>
<accession>A0ABS6K5W3</accession>
<name>A0ABS6K5W3_9FIRM</name>
<evidence type="ECO:0000256" key="5">
    <source>
        <dbReference type="SAM" id="SignalP"/>
    </source>
</evidence>
<gene>
    <name evidence="6" type="ORF">KTH90_07755</name>
</gene>
<dbReference type="PANTHER" id="PTHR43649:SF34">
    <property type="entry name" value="ABC TRANSPORTER PERIPLASMIC-BINDING PROTEIN YCJN-RELATED"/>
    <property type="match status" value="1"/>
</dbReference>
<proteinExistence type="inferred from homology"/>
<dbReference type="PANTHER" id="PTHR43649">
    <property type="entry name" value="ARABINOSE-BINDING PROTEIN-RELATED"/>
    <property type="match status" value="1"/>
</dbReference>
<dbReference type="InterPro" id="IPR050490">
    <property type="entry name" value="Bact_solute-bd_prot1"/>
</dbReference>
<keyword evidence="3 5" id="KW-0732">Signal</keyword>
<protein>
    <submittedName>
        <fullName evidence="6">Extracellular solute-binding protein</fullName>
    </submittedName>
</protein>
<dbReference type="Gene3D" id="3.40.190.10">
    <property type="entry name" value="Periplasmic binding protein-like II"/>
    <property type="match status" value="2"/>
</dbReference>
<dbReference type="Pfam" id="PF13416">
    <property type="entry name" value="SBP_bac_8"/>
    <property type="match status" value="1"/>
</dbReference>
<dbReference type="InterPro" id="IPR006059">
    <property type="entry name" value="SBP"/>
</dbReference>
<dbReference type="PROSITE" id="PS51257">
    <property type="entry name" value="PROKAR_LIPOPROTEIN"/>
    <property type="match status" value="1"/>
</dbReference>
<dbReference type="SUPFAM" id="SSF53850">
    <property type="entry name" value="Periplasmic binding protein-like II"/>
    <property type="match status" value="1"/>
</dbReference>
<evidence type="ECO:0000256" key="4">
    <source>
        <dbReference type="SAM" id="MobiDB-lite"/>
    </source>
</evidence>
<dbReference type="Proteomes" id="UP001314681">
    <property type="component" value="Unassembled WGS sequence"/>
</dbReference>
<evidence type="ECO:0000313" key="6">
    <source>
        <dbReference type="EMBL" id="MBU9725907.1"/>
    </source>
</evidence>
<reference evidence="6 7" key="1">
    <citation type="submission" date="2021-06" db="EMBL/GenBank/DDBJ databases">
        <title>Description of novel taxa of the family Lachnospiraceae.</title>
        <authorList>
            <person name="Chaplin A.V."/>
            <person name="Sokolova S.R."/>
            <person name="Pikina A.P."/>
            <person name="Korzhanova M."/>
            <person name="Belova V."/>
            <person name="Korostin D."/>
            <person name="Efimov B.A."/>
        </authorList>
    </citation>
    <scope>NUCLEOTIDE SEQUENCE [LARGE SCALE GENOMIC DNA]</scope>
    <source>
        <strain evidence="6 7">ASD4241</strain>
    </source>
</reference>
<dbReference type="RefSeq" id="WP_238726584.1">
    <property type="nucleotide sequence ID" value="NZ_JAHQCX010000004.1"/>
</dbReference>
<feature type="chain" id="PRO_5047291303" evidence="5">
    <location>
        <begin position="20"/>
        <end position="484"/>
    </location>
</feature>
<feature type="compositionally biased region" description="Low complexity" evidence="4">
    <location>
        <begin position="25"/>
        <end position="34"/>
    </location>
</feature>
<comment type="similarity">
    <text evidence="1">Belongs to the bacterial solute-binding protein 1 family.</text>
</comment>
<evidence type="ECO:0000256" key="2">
    <source>
        <dbReference type="ARBA" id="ARBA00022448"/>
    </source>
</evidence>
<feature type="signal peptide" evidence="5">
    <location>
        <begin position="1"/>
        <end position="19"/>
    </location>
</feature>
<sequence length="484" mass="53487">MKKLMVYSLILSMILAVTGCGSKSQETQETQTQESNPPAAVQEEKQNADFEAPTILGLTLDNLTLDGTLVGKYEGKKITIATCEGDFATALENQVKTFEVITGAEVVVNTFPGESYMEKIQMDLNAGGSFDAILMPIANIHGYATTGLVADMTGMMEDWASENYDPDDFLTGLYDTYARYDNKIVALPYKPDVIMNFYRTDLFEDQELQAKFKEQYGYDLTAPGDSTTLDQYLDICKFFTKKFNPDSPTTYGYCANAGAMNLRWIWQNRLCAYGGDIVNDSFEADFNNQAGVDAMNYMLQLAECAPENWEEFDWESSNAMFCSGDAAMMEQWPGMYNTAQSEGSAVKDKVGASVTAGGAPVLGGWALAISAKSANQELAFKFCEFCTSKDGEILKVENTMDPCRTSNYEKPEIAEYNPLYPVLLECLDKGASIADVDVPIVTSELNNVLELGCHYVLTKEKTPEDSLKWMADQFEETISDAGLK</sequence>
<dbReference type="EMBL" id="JAHQCX010000004">
    <property type="protein sequence ID" value="MBU9725907.1"/>
    <property type="molecule type" value="Genomic_DNA"/>
</dbReference>
<feature type="region of interest" description="Disordered" evidence="4">
    <location>
        <begin position="25"/>
        <end position="45"/>
    </location>
</feature>
<keyword evidence="2" id="KW-0813">Transport</keyword>
<comment type="caution">
    <text evidence="6">The sequence shown here is derived from an EMBL/GenBank/DDBJ whole genome shotgun (WGS) entry which is preliminary data.</text>
</comment>
<organism evidence="6 7">
    <name type="scientific">Diplocloster modestus</name>
    <dbReference type="NCBI Taxonomy" id="2850322"/>
    <lineage>
        <taxon>Bacteria</taxon>
        <taxon>Bacillati</taxon>
        <taxon>Bacillota</taxon>
        <taxon>Clostridia</taxon>
        <taxon>Lachnospirales</taxon>
        <taxon>Lachnospiraceae</taxon>
        <taxon>Diplocloster</taxon>
    </lineage>
</organism>
<evidence type="ECO:0000313" key="7">
    <source>
        <dbReference type="Proteomes" id="UP001314681"/>
    </source>
</evidence>
<keyword evidence="7" id="KW-1185">Reference proteome</keyword>
<evidence type="ECO:0000256" key="3">
    <source>
        <dbReference type="ARBA" id="ARBA00022729"/>
    </source>
</evidence>